<sequence length="430" mass="50082">MNILLHQKLQLHKSFMLKKNNDNHADDIDNGIYHSIPIPRIEEELHQFDRFKYENSVDKPLGKGKRNQANVVMEKHKKDEDLTAFLLIGQVRFELLKKSWLDKRTKHWDTMATKPKFDDDLSGERISSKSRLKHLKEVKWIFRSLWGIINTGPLDEYMAVYLQVLLKECGWDIVKDYGFNDNTYTSVIVTLSFQPNNLIDDLVQHFRTHAHTYSISFYQRNRSLPEVRCQYLVQTKFGMRMFDSSKSGEQNWRFWQMNLFDIFFKHRLEMSTVARDGITFIRDDVRAYKARRRTLATASGSNRLKEALDDMAGIHLHLGGSYYSFPCSILSTGKDALPSDTVKNPKLNVNSTTLVLPALSYPTKYPQCSSHIHGLINAITMCSKQPNKSHNDQPQDRDMIAEECKTSEEEGKEGRERRPRKHQHQPTLTT</sequence>
<keyword evidence="3" id="KW-1185">Reference proteome</keyword>
<protein>
    <submittedName>
        <fullName evidence="2">Uncharacterized protein</fullName>
    </submittedName>
</protein>
<feature type="region of interest" description="Disordered" evidence="1">
    <location>
        <begin position="385"/>
        <end position="430"/>
    </location>
</feature>
<evidence type="ECO:0000256" key="1">
    <source>
        <dbReference type="SAM" id="MobiDB-lite"/>
    </source>
</evidence>
<comment type="caution">
    <text evidence="2">The sequence shown here is derived from an EMBL/GenBank/DDBJ whole genome shotgun (WGS) entry which is preliminary data.</text>
</comment>
<reference evidence="2" key="1">
    <citation type="journal article" date="2022" name="Int. J. Mol. Sci.">
        <title>Draft Genome of Tanacetum Coccineum: Genomic Comparison of Closely Related Tanacetum-Family Plants.</title>
        <authorList>
            <person name="Yamashiro T."/>
            <person name="Shiraishi A."/>
            <person name="Nakayama K."/>
            <person name="Satake H."/>
        </authorList>
    </citation>
    <scope>NUCLEOTIDE SEQUENCE</scope>
</reference>
<reference evidence="2" key="2">
    <citation type="submission" date="2022-01" db="EMBL/GenBank/DDBJ databases">
        <authorList>
            <person name="Yamashiro T."/>
            <person name="Shiraishi A."/>
            <person name="Satake H."/>
            <person name="Nakayama K."/>
        </authorList>
    </citation>
    <scope>NUCLEOTIDE SEQUENCE</scope>
</reference>
<accession>A0ABQ5ANP8</accession>
<dbReference type="Proteomes" id="UP001151760">
    <property type="component" value="Unassembled WGS sequence"/>
</dbReference>
<name>A0ABQ5ANP8_9ASTR</name>
<proteinExistence type="predicted"/>
<gene>
    <name evidence="2" type="ORF">Tco_0824546</name>
</gene>
<dbReference type="EMBL" id="BQNB010012423">
    <property type="protein sequence ID" value="GJT03377.1"/>
    <property type="molecule type" value="Genomic_DNA"/>
</dbReference>
<organism evidence="2 3">
    <name type="scientific">Tanacetum coccineum</name>
    <dbReference type="NCBI Taxonomy" id="301880"/>
    <lineage>
        <taxon>Eukaryota</taxon>
        <taxon>Viridiplantae</taxon>
        <taxon>Streptophyta</taxon>
        <taxon>Embryophyta</taxon>
        <taxon>Tracheophyta</taxon>
        <taxon>Spermatophyta</taxon>
        <taxon>Magnoliopsida</taxon>
        <taxon>eudicotyledons</taxon>
        <taxon>Gunneridae</taxon>
        <taxon>Pentapetalae</taxon>
        <taxon>asterids</taxon>
        <taxon>campanulids</taxon>
        <taxon>Asterales</taxon>
        <taxon>Asteraceae</taxon>
        <taxon>Asteroideae</taxon>
        <taxon>Anthemideae</taxon>
        <taxon>Anthemidinae</taxon>
        <taxon>Tanacetum</taxon>
    </lineage>
</organism>
<evidence type="ECO:0000313" key="2">
    <source>
        <dbReference type="EMBL" id="GJT03377.1"/>
    </source>
</evidence>
<evidence type="ECO:0000313" key="3">
    <source>
        <dbReference type="Proteomes" id="UP001151760"/>
    </source>
</evidence>
<feature type="compositionally biased region" description="Basic and acidic residues" evidence="1">
    <location>
        <begin position="389"/>
        <end position="416"/>
    </location>
</feature>